<proteinExistence type="predicted"/>
<evidence type="ECO:0000313" key="3">
    <source>
        <dbReference type="EMBL" id="MFK4273553.1"/>
    </source>
</evidence>
<comment type="caution">
    <text evidence="3">The sequence shown here is derived from an EMBL/GenBank/DDBJ whole genome shotgun (WGS) entry which is preliminary data.</text>
</comment>
<name>A0ABW8M6R4_9ACTN</name>
<organism evidence="3 4">
    <name type="scientific">Streptomyces milbemycinicus</name>
    <dbReference type="NCBI Taxonomy" id="476552"/>
    <lineage>
        <taxon>Bacteria</taxon>
        <taxon>Bacillati</taxon>
        <taxon>Actinomycetota</taxon>
        <taxon>Actinomycetes</taxon>
        <taxon>Kitasatosporales</taxon>
        <taxon>Streptomycetaceae</taxon>
        <taxon>Streptomyces</taxon>
    </lineage>
</organism>
<accession>A0ABW8M6R4</accession>
<dbReference type="InterPro" id="IPR036291">
    <property type="entry name" value="NAD(P)-bd_dom_sf"/>
</dbReference>
<dbReference type="Gene3D" id="3.30.360.10">
    <property type="entry name" value="Dihydrodipicolinate Reductase, domain 2"/>
    <property type="match status" value="1"/>
</dbReference>
<feature type="non-terminal residue" evidence="3">
    <location>
        <position position="192"/>
    </location>
</feature>
<evidence type="ECO:0000259" key="2">
    <source>
        <dbReference type="Pfam" id="PF01408"/>
    </source>
</evidence>
<reference evidence="3 4" key="1">
    <citation type="submission" date="2024-11" db="EMBL/GenBank/DDBJ databases">
        <title>The Natural Products Discovery Center: Release of the First 8490 Sequenced Strains for Exploring Actinobacteria Biosynthetic Diversity.</title>
        <authorList>
            <person name="Kalkreuter E."/>
            <person name="Kautsar S.A."/>
            <person name="Yang D."/>
            <person name="Bader C.D."/>
            <person name="Teijaro C.N."/>
            <person name="Fluegel L."/>
            <person name="Davis C.M."/>
            <person name="Simpson J.R."/>
            <person name="Lauterbach L."/>
            <person name="Steele A.D."/>
            <person name="Gui C."/>
            <person name="Meng S."/>
            <person name="Li G."/>
            <person name="Viehrig K."/>
            <person name="Ye F."/>
            <person name="Su P."/>
            <person name="Kiefer A.F."/>
            <person name="Nichols A."/>
            <person name="Cepeda A.J."/>
            <person name="Yan W."/>
            <person name="Fan B."/>
            <person name="Jiang Y."/>
            <person name="Adhikari A."/>
            <person name="Zheng C.-J."/>
            <person name="Schuster L."/>
            <person name="Cowan T.M."/>
            <person name="Smanski M.J."/>
            <person name="Chevrette M.G."/>
            <person name="De Carvalho L.P.S."/>
            <person name="Shen B."/>
        </authorList>
    </citation>
    <scope>NUCLEOTIDE SEQUENCE [LARGE SCALE GENOMIC DNA]</scope>
    <source>
        <strain evidence="3 4">NPDC020863</strain>
    </source>
</reference>
<evidence type="ECO:0000313" key="4">
    <source>
        <dbReference type="Proteomes" id="UP001620295"/>
    </source>
</evidence>
<dbReference type="PANTHER" id="PTHR43818">
    <property type="entry name" value="BCDNA.GH03377"/>
    <property type="match status" value="1"/>
</dbReference>
<dbReference type="EMBL" id="JBJDQH010000212">
    <property type="protein sequence ID" value="MFK4273553.1"/>
    <property type="molecule type" value="Genomic_DNA"/>
</dbReference>
<keyword evidence="4" id="KW-1185">Reference proteome</keyword>
<sequence>MTRKTVRIAMNGVTGRMGYRQHLVRSLLAIREQGGIDLGDGTVLWPEPLLLGRREHALKELAERHGLDPVADVSTDLDAVLADDGVDIYFDAQVTSAREQAIKKAIAAGKHIYTEKPTATGLDGALELARLARSAGIKHGVVQDKIFLPGLLKLKRLIDGGFFGRILSVRGEFGYWVFEGDWQEAQRPSWNY</sequence>
<dbReference type="InterPro" id="IPR050463">
    <property type="entry name" value="Gfo/Idh/MocA_oxidrdct_glycsds"/>
</dbReference>
<gene>
    <name evidence="3" type="ORF">ACI2L5_53275</name>
</gene>
<dbReference type="Proteomes" id="UP001620295">
    <property type="component" value="Unassembled WGS sequence"/>
</dbReference>
<protein>
    <submittedName>
        <fullName evidence="3">Gfo/Idh/MocA family protein</fullName>
    </submittedName>
</protein>
<dbReference type="PANTHER" id="PTHR43818:SF11">
    <property type="entry name" value="BCDNA.GH03377"/>
    <property type="match status" value="1"/>
</dbReference>
<dbReference type="Pfam" id="PF01408">
    <property type="entry name" value="GFO_IDH_MocA"/>
    <property type="match status" value="1"/>
</dbReference>
<dbReference type="RefSeq" id="WP_404749410.1">
    <property type="nucleotide sequence ID" value="NZ_JBJDQH010000212.1"/>
</dbReference>
<dbReference type="Gene3D" id="3.40.50.720">
    <property type="entry name" value="NAD(P)-binding Rossmann-like Domain"/>
    <property type="match status" value="1"/>
</dbReference>
<keyword evidence="1" id="KW-0560">Oxidoreductase</keyword>
<evidence type="ECO:0000256" key="1">
    <source>
        <dbReference type="ARBA" id="ARBA00023002"/>
    </source>
</evidence>
<dbReference type="InterPro" id="IPR000683">
    <property type="entry name" value="Gfo/Idh/MocA-like_OxRdtase_N"/>
</dbReference>
<feature type="domain" description="Gfo/Idh/MocA-like oxidoreductase N-terminal" evidence="2">
    <location>
        <begin position="50"/>
        <end position="137"/>
    </location>
</feature>
<dbReference type="SUPFAM" id="SSF51735">
    <property type="entry name" value="NAD(P)-binding Rossmann-fold domains"/>
    <property type="match status" value="1"/>
</dbReference>